<reference evidence="3 4" key="1">
    <citation type="submission" date="2024-08" db="EMBL/GenBank/DDBJ databases">
        <authorList>
            <person name="Ishaq N."/>
        </authorList>
    </citation>
    <scope>NUCLEOTIDE SEQUENCE [LARGE SCALE GENOMIC DNA]</scope>
    <source>
        <strain evidence="3 4">JCM 30400</strain>
    </source>
</reference>
<evidence type="ECO:0000259" key="2">
    <source>
        <dbReference type="Pfam" id="PF01965"/>
    </source>
</evidence>
<feature type="domain" description="DJ-1/PfpI" evidence="2">
    <location>
        <begin position="168"/>
        <end position="219"/>
    </location>
</feature>
<dbReference type="SUPFAM" id="SSF52317">
    <property type="entry name" value="Class I glutamine amidotransferase-like"/>
    <property type="match status" value="1"/>
</dbReference>
<dbReference type="Pfam" id="PF01965">
    <property type="entry name" value="DJ-1_PfpI"/>
    <property type="match status" value="1"/>
</dbReference>
<dbReference type="InterPro" id="IPR050325">
    <property type="entry name" value="Prot/Nucl_acid_deglycase"/>
</dbReference>
<dbReference type="Proteomes" id="UP001569414">
    <property type="component" value="Unassembled WGS sequence"/>
</dbReference>
<dbReference type="PANTHER" id="PTHR48094:SF22">
    <property type="entry name" value="DJ-1_PFPI DOMAIN-CONTAINING PROTEIN"/>
    <property type="match status" value="1"/>
</dbReference>
<dbReference type="PANTHER" id="PTHR48094">
    <property type="entry name" value="PROTEIN/NUCLEIC ACID DEGLYCASE DJ-1-RELATED"/>
    <property type="match status" value="1"/>
</dbReference>
<accession>A0ABV4NMQ3</accession>
<dbReference type="RefSeq" id="WP_371843424.1">
    <property type="nucleotide sequence ID" value="NZ_JBGMEL010000008.1"/>
</dbReference>
<dbReference type="EMBL" id="JBGMEL010000008">
    <property type="protein sequence ID" value="MFA0790823.1"/>
    <property type="molecule type" value="Genomic_DNA"/>
</dbReference>
<name>A0ABV4NMQ3_9GAMM</name>
<dbReference type="InterPro" id="IPR029062">
    <property type="entry name" value="Class_I_gatase-like"/>
</dbReference>
<gene>
    <name evidence="3" type="ORF">ACCI51_09725</name>
</gene>
<organism evidence="3 4">
    <name type="scientific">Microbulbifer echini</name>
    <dbReference type="NCBI Taxonomy" id="1529067"/>
    <lineage>
        <taxon>Bacteria</taxon>
        <taxon>Pseudomonadati</taxon>
        <taxon>Pseudomonadota</taxon>
        <taxon>Gammaproteobacteria</taxon>
        <taxon>Cellvibrionales</taxon>
        <taxon>Microbulbiferaceae</taxon>
        <taxon>Microbulbifer</taxon>
    </lineage>
</organism>
<evidence type="ECO:0000256" key="1">
    <source>
        <dbReference type="SAM" id="SignalP"/>
    </source>
</evidence>
<protein>
    <submittedName>
        <fullName evidence="3">DJ-1/PfpI family protein</fullName>
    </submittedName>
</protein>
<evidence type="ECO:0000313" key="4">
    <source>
        <dbReference type="Proteomes" id="UP001569414"/>
    </source>
</evidence>
<comment type="caution">
    <text evidence="3">The sequence shown here is derived from an EMBL/GenBank/DDBJ whole genome shotgun (WGS) entry which is preliminary data.</text>
</comment>
<feature type="signal peptide" evidence="1">
    <location>
        <begin position="1"/>
        <end position="19"/>
    </location>
</feature>
<keyword evidence="4" id="KW-1185">Reference proteome</keyword>
<dbReference type="InterPro" id="IPR002818">
    <property type="entry name" value="DJ-1/PfpI"/>
</dbReference>
<evidence type="ECO:0000313" key="3">
    <source>
        <dbReference type="EMBL" id="MFA0790823.1"/>
    </source>
</evidence>
<sequence>MKKIVCLCMAIFLSFNVYANNGKVLVVVSAADQLILKNGGVVESGYFVSELSETLRQLEDNGYEVDIATPKGKTPVIDGYGLQMYFYKASVVSNWPQYSLYPKAKAQEERSKDITTAMKYFGRLKFTNRYANDEVSAFLDDIEYKMEQQQITEKPLLSLESLAQSKHLKKYDGIYIPGGHAPKTDLLFNKELGNILTYFHEEKKPTAIICHAPIVLLTAMEGTYDPFTPPTEEQKNSFIYKGYNITLGNKSEELILENFLYLKGSRLEYYVAEKAKEAGLKVNNLRVPSMSQVIEDRELMTGANPSSVYTLANRFVAKLNNR</sequence>
<feature type="chain" id="PRO_5045179104" evidence="1">
    <location>
        <begin position="20"/>
        <end position="322"/>
    </location>
</feature>
<keyword evidence="1" id="KW-0732">Signal</keyword>
<proteinExistence type="predicted"/>
<dbReference type="Gene3D" id="3.40.50.880">
    <property type="match status" value="1"/>
</dbReference>